<evidence type="ECO:0000313" key="2">
    <source>
        <dbReference type="Proteomes" id="UP000319004"/>
    </source>
</evidence>
<dbReference type="RefSeq" id="WP_197455568.1">
    <property type="nucleotide sequence ID" value="NZ_CP037423.1"/>
</dbReference>
<accession>A0A518I2F5</accession>
<dbReference type="KEGG" id="snep:Enr13x_72020"/>
<organism evidence="1 2">
    <name type="scientific">Stieleria neptunia</name>
    <dbReference type="NCBI Taxonomy" id="2527979"/>
    <lineage>
        <taxon>Bacteria</taxon>
        <taxon>Pseudomonadati</taxon>
        <taxon>Planctomycetota</taxon>
        <taxon>Planctomycetia</taxon>
        <taxon>Pirellulales</taxon>
        <taxon>Pirellulaceae</taxon>
        <taxon>Stieleria</taxon>
    </lineage>
</organism>
<keyword evidence="2" id="KW-1185">Reference proteome</keyword>
<dbReference type="AlphaFoldDB" id="A0A518I2F5"/>
<reference evidence="1 2" key="1">
    <citation type="submission" date="2019-03" db="EMBL/GenBank/DDBJ databases">
        <title>Deep-cultivation of Planctomycetes and their phenomic and genomic characterization uncovers novel biology.</title>
        <authorList>
            <person name="Wiegand S."/>
            <person name="Jogler M."/>
            <person name="Boedeker C."/>
            <person name="Pinto D."/>
            <person name="Vollmers J."/>
            <person name="Rivas-Marin E."/>
            <person name="Kohn T."/>
            <person name="Peeters S.H."/>
            <person name="Heuer A."/>
            <person name="Rast P."/>
            <person name="Oberbeckmann S."/>
            <person name="Bunk B."/>
            <person name="Jeske O."/>
            <person name="Meyerdierks A."/>
            <person name="Storesund J.E."/>
            <person name="Kallscheuer N."/>
            <person name="Luecker S."/>
            <person name="Lage O.M."/>
            <person name="Pohl T."/>
            <person name="Merkel B.J."/>
            <person name="Hornburger P."/>
            <person name="Mueller R.-W."/>
            <person name="Bruemmer F."/>
            <person name="Labrenz M."/>
            <person name="Spormann A.M."/>
            <person name="Op den Camp H."/>
            <person name="Overmann J."/>
            <person name="Amann R."/>
            <person name="Jetten M.S.M."/>
            <person name="Mascher T."/>
            <person name="Medema M.H."/>
            <person name="Devos D.P."/>
            <person name="Kaster A.-K."/>
            <person name="Ovreas L."/>
            <person name="Rohde M."/>
            <person name="Galperin M.Y."/>
            <person name="Jogler C."/>
        </authorList>
    </citation>
    <scope>NUCLEOTIDE SEQUENCE [LARGE SCALE GENOMIC DNA]</scope>
    <source>
        <strain evidence="1 2">Enr13</strain>
    </source>
</reference>
<protein>
    <submittedName>
        <fullName evidence="1">Uncharacterized protein</fullName>
    </submittedName>
</protein>
<dbReference type="EMBL" id="CP037423">
    <property type="protein sequence ID" value="QDV47293.1"/>
    <property type="molecule type" value="Genomic_DNA"/>
</dbReference>
<gene>
    <name evidence="1" type="ORF">Enr13x_72020</name>
</gene>
<dbReference type="Proteomes" id="UP000319004">
    <property type="component" value="Chromosome"/>
</dbReference>
<sequence length="177" mass="20359">MIPLDVTTILGNKTKPWFHVCQLNVRREDAASFFDVEPVVADEPGLGDADYWAVQFDCGLELGFEFFHLSEGASVYADLPCVQHVRRHLRHWERELVDVPPDMFAPDREAMIERFADQKSALLELDAFQVWRQGDDGNQVKIGIPTTKRDADCWVAEFESHHHKQIYWVSRCVNAST</sequence>
<name>A0A518I2F5_9BACT</name>
<proteinExistence type="predicted"/>
<evidence type="ECO:0000313" key="1">
    <source>
        <dbReference type="EMBL" id="QDV47293.1"/>
    </source>
</evidence>